<dbReference type="InterPro" id="IPR050789">
    <property type="entry name" value="Diverse_Enzym_Activities"/>
</dbReference>
<dbReference type="EMBL" id="CP045644">
    <property type="protein sequence ID" value="QFZ83222.1"/>
    <property type="molecule type" value="Genomic_DNA"/>
</dbReference>
<feature type="domain" description="Beta-lactamase-related" evidence="1">
    <location>
        <begin position="61"/>
        <end position="363"/>
    </location>
</feature>
<evidence type="ECO:0000313" key="3">
    <source>
        <dbReference type="Proteomes" id="UP000326780"/>
    </source>
</evidence>
<dbReference type="PANTHER" id="PTHR43283">
    <property type="entry name" value="BETA-LACTAMASE-RELATED"/>
    <property type="match status" value="1"/>
</dbReference>
<keyword evidence="2" id="KW-0378">Hydrolase</keyword>
<dbReference type="InterPro" id="IPR001466">
    <property type="entry name" value="Beta-lactam-related"/>
</dbReference>
<evidence type="ECO:0000259" key="1">
    <source>
        <dbReference type="Pfam" id="PF00144"/>
    </source>
</evidence>
<dbReference type="PANTHER" id="PTHR43283:SF14">
    <property type="entry name" value="BLL8153 PROTEIN"/>
    <property type="match status" value="1"/>
</dbReference>
<accession>A0A5Q0M438</accession>
<dbReference type="Gene3D" id="3.40.710.10">
    <property type="entry name" value="DD-peptidase/beta-lactamase superfamily"/>
    <property type="match status" value="1"/>
</dbReference>
<name>A0A5Q0M438_VARPD</name>
<gene>
    <name evidence="2" type="ORF">GFK26_10840</name>
</gene>
<proteinExistence type="predicted"/>
<reference evidence="2 3" key="1">
    <citation type="submission" date="2019-10" db="EMBL/GenBank/DDBJ databases">
        <title>Complete genome sequence of Variovorax paradoxus 5C-2.</title>
        <authorList>
            <person name="Gogoleva N.E."/>
            <person name="Balkin A.S."/>
        </authorList>
    </citation>
    <scope>NUCLEOTIDE SEQUENCE [LARGE SCALE GENOMIC DNA]</scope>
    <source>
        <strain evidence="2 3">5C-2</strain>
    </source>
</reference>
<evidence type="ECO:0000313" key="2">
    <source>
        <dbReference type="EMBL" id="QFZ83222.1"/>
    </source>
</evidence>
<protein>
    <submittedName>
        <fullName evidence="2">Serine hydrolase</fullName>
    </submittedName>
</protein>
<dbReference type="Pfam" id="PF00144">
    <property type="entry name" value="Beta-lactamase"/>
    <property type="match status" value="1"/>
</dbReference>
<dbReference type="SUPFAM" id="SSF56601">
    <property type="entry name" value="beta-lactamase/transpeptidase-like"/>
    <property type="match status" value="1"/>
</dbReference>
<organism evidence="2 3">
    <name type="scientific">Variovorax paradoxus</name>
    <dbReference type="NCBI Taxonomy" id="34073"/>
    <lineage>
        <taxon>Bacteria</taxon>
        <taxon>Pseudomonadati</taxon>
        <taxon>Pseudomonadota</taxon>
        <taxon>Betaproteobacteria</taxon>
        <taxon>Burkholderiales</taxon>
        <taxon>Comamonadaceae</taxon>
        <taxon>Variovorax</taxon>
    </lineage>
</organism>
<dbReference type="RefSeq" id="WP_153281962.1">
    <property type="nucleotide sequence ID" value="NZ_CP045644.1"/>
</dbReference>
<dbReference type="AlphaFoldDB" id="A0A5Q0M438"/>
<dbReference type="Proteomes" id="UP000326780">
    <property type="component" value="Chromosome"/>
</dbReference>
<sequence length="383" mass="41456">MSAPDAAIGRYEDLMTLPPALQAPTYRHMDRLYATRAIRRGTHVHPLPEGAPIDAQRFGIDAFMARNHTAGLLVLKDGHVVLERYAMGNDAATKWLSFSVAKSLTSTLVGAAVKDGHIDSLDDPVVHYLPALRGSAYDDVTVKQVLQMSSGVAWNEDYLDADSDRRQLLRVQLTQEKGAVLKFMAKRPRVAPAGTRFNYSTGETCLVGEILASAIRRPISDYLSQKIWAPFGMEADAYWQLDAVDGQEFTGSGVNATLRDFGRFGLFVLGGGVAGGQQVLPDGWVADATRVDAASHLAPGTLAGFEPMGYGYQWWTFPTGAKALPELDGGLFAALGIFGQQIYIHPKERLVVAIHSTWPAPLHTPSLVETLALLGALTAALRT</sequence>
<dbReference type="InterPro" id="IPR012338">
    <property type="entry name" value="Beta-lactam/transpept-like"/>
</dbReference>
<dbReference type="GO" id="GO:0016787">
    <property type="term" value="F:hydrolase activity"/>
    <property type="evidence" value="ECO:0007669"/>
    <property type="project" value="UniProtKB-KW"/>
</dbReference>